<sequence length="136" mass="14340">MSIQPISTSASYTANTEWLASLHGTDHTDTVTLDMSTFTAGTHFFASTDPAQPYSRLLSGLPIGKITVSGLYGLYATGATDGRQNLAGFVYAETLFAPGATKIPAALLWHGVVRTSKLPVVVAPVAPSAIQQIRFV</sequence>
<dbReference type="RefSeq" id="WP_323377252.1">
    <property type="nucleotide sequence ID" value="NZ_WEGJ01000003.1"/>
</dbReference>
<organism evidence="1 2">
    <name type="scientific">Streptomyces smaragdinus</name>
    <dbReference type="NCBI Taxonomy" id="2585196"/>
    <lineage>
        <taxon>Bacteria</taxon>
        <taxon>Bacillati</taxon>
        <taxon>Actinomycetota</taxon>
        <taxon>Actinomycetes</taxon>
        <taxon>Kitasatosporales</taxon>
        <taxon>Streptomycetaceae</taxon>
        <taxon>Streptomyces</taxon>
    </lineage>
</organism>
<accession>A0A7K0CD91</accession>
<reference evidence="1 2" key="1">
    <citation type="submission" date="2019-10" db="EMBL/GenBank/DDBJ databases">
        <title>Streptomyces smaragdinus sp. nov. and Streptomyces fabii sp. nov., isolated from the gut of fungus growing-termite Macrotermes natalensis.</title>
        <authorList>
            <person name="Schwitalla J."/>
            <person name="Benndorf R."/>
            <person name="Martin K."/>
            <person name="De Beer W."/>
            <person name="Kaster A.-K."/>
            <person name="Vollmers J."/>
            <person name="Poulsen M."/>
            <person name="Beemelmanns C."/>
        </authorList>
    </citation>
    <scope>NUCLEOTIDE SEQUENCE [LARGE SCALE GENOMIC DNA]</scope>
    <source>
        <strain evidence="1 2">RB5</strain>
    </source>
</reference>
<dbReference type="AlphaFoldDB" id="A0A7K0CD91"/>
<evidence type="ECO:0008006" key="3">
    <source>
        <dbReference type="Google" id="ProtNLM"/>
    </source>
</evidence>
<dbReference type="Proteomes" id="UP000466345">
    <property type="component" value="Unassembled WGS sequence"/>
</dbReference>
<evidence type="ECO:0000313" key="2">
    <source>
        <dbReference type="Proteomes" id="UP000466345"/>
    </source>
</evidence>
<comment type="caution">
    <text evidence="1">The sequence shown here is derived from an EMBL/GenBank/DDBJ whole genome shotgun (WGS) entry which is preliminary data.</text>
</comment>
<protein>
    <recommendedName>
        <fullName evidence="3">K structural protein</fullName>
    </recommendedName>
</protein>
<gene>
    <name evidence="1" type="ORF">SRB5_15570</name>
</gene>
<keyword evidence="2" id="KW-1185">Reference proteome</keyword>
<dbReference type="EMBL" id="WEGJ01000003">
    <property type="protein sequence ID" value="MQY11439.1"/>
    <property type="molecule type" value="Genomic_DNA"/>
</dbReference>
<evidence type="ECO:0000313" key="1">
    <source>
        <dbReference type="EMBL" id="MQY11439.1"/>
    </source>
</evidence>
<name>A0A7K0CD91_9ACTN</name>
<proteinExistence type="predicted"/>